<dbReference type="GO" id="GO:0005634">
    <property type="term" value="C:nucleus"/>
    <property type="evidence" value="ECO:0007669"/>
    <property type="project" value="UniProtKB-SubCell"/>
</dbReference>
<keyword evidence="1" id="KW-0539">Nucleus</keyword>
<evidence type="ECO:0000313" key="4">
    <source>
        <dbReference type="Proteomes" id="UP001150538"/>
    </source>
</evidence>
<dbReference type="InterPro" id="IPR050851">
    <property type="entry name" value="mRNA_Cap_2O-Ribose_MeTrfase"/>
</dbReference>
<dbReference type="SUPFAM" id="SSF53335">
    <property type="entry name" value="S-adenosyl-L-methionine-dependent methyltransferases"/>
    <property type="match status" value="1"/>
</dbReference>
<dbReference type="Gene3D" id="3.40.50.12760">
    <property type="match status" value="1"/>
</dbReference>
<evidence type="ECO:0000259" key="2">
    <source>
        <dbReference type="Pfam" id="PF01728"/>
    </source>
</evidence>
<sequence length="455" mass="50510">MSSGSKADFGLYTDDDPLYYNTRLEFTIPPPSVKTVPRNGGHINMGAVDNRYGLPRDGGVGQPSPSTSRNILSNGIDIDVKGADFIVLRRAESTSLPNLYDSSGYNTLFSINQQTKLSNITRISEDLCDVKIAQAITDAKNKQRHIPEKIILRAKAAANPFDNVCLGAFTNRSSVELGCVDHLFRFSSLSQSPNKELKFVDAGGEMGGASEYALWRSRTKHTTGAGWVIGRYTRPLQAKNHPLIERDIERLKLFNSQVKKDPEFAGDFTALQDIRDFSKLVSKETRNANGVDVVFATGVQQNTSRIHANRISGELRPHYQNLCQILLLIRTLRPGGDFVFKMANTTTILSAQAIYILHLLFEKLAIVKPLASYPSSSERYAICHEYKGIPSAEVVEAIESILSDIVDGKQIPGFINWDVVCQDDHFMKYINCVNAKYDAKQLDALNAILRHANNP</sequence>
<dbReference type="EMBL" id="JANBPU010000002">
    <property type="protein sequence ID" value="KAJ1921908.1"/>
    <property type="molecule type" value="Genomic_DNA"/>
</dbReference>
<gene>
    <name evidence="3" type="ORF">H4219_000254</name>
</gene>
<keyword evidence="1" id="KW-0808">Transferase</keyword>
<dbReference type="PANTHER" id="PTHR16121:SF0">
    <property type="entry name" value="CAP-SPECIFIC MRNA (NUCLEOSIDE-2'-O-)-METHYLTRANSFERASE 1"/>
    <property type="match status" value="1"/>
</dbReference>
<dbReference type="OrthoDB" id="10251234at2759"/>
<dbReference type="Pfam" id="PF01728">
    <property type="entry name" value="FtsJ"/>
    <property type="match status" value="1"/>
</dbReference>
<organism evidence="3 4">
    <name type="scientific">Mycoemilia scoparia</name>
    <dbReference type="NCBI Taxonomy" id="417184"/>
    <lineage>
        <taxon>Eukaryota</taxon>
        <taxon>Fungi</taxon>
        <taxon>Fungi incertae sedis</taxon>
        <taxon>Zoopagomycota</taxon>
        <taxon>Kickxellomycotina</taxon>
        <taxon>Kickxellomycetes</taxon>
        <taxon>Kickxellales</taxon>
        <taxon>Kickxellaceae</taxon>
        <taxon>Mycoemilia</taxon>
    </lineage>
</organism>
<evidence type="ECO:0000313" key="3">
    <source>
        <dbReference type="EMBL" id="KAJ1921908.1"/>
    </source>
</evidence>
<proteinExistence type="predicted"/>
<dbReference type="GO" id="GO:0016556">
    <property type="term" value="P:mRNA modification"/>
    <property type="evidence" value="ECO:0007669"/>
    <property type="project" value="UniProtKB-UniRule"/>
</dbReference>
<evidence type="ECO:0000256" key="1">
    <source>
        <dbReference type="RuleBase" id="RU368012"/>
    </source>
</evidence>
<keyword evidence="1" id="KW-0949">S-adenosyl-L-methionine</keyword>
<comment type="subcellular location">
    <subcellularLocation>
        <location evidence="1">Nucleus</location>
    </subcellularLocation>
</comment>
<dbReference type="GO" id="GO:0004483">
    <property type="term" value="F:methyltransferase cap1 activity"/>
    <property type="evidence" value="ECO:0007669"/>
    <property type="project" value="UniProtKB-UniRule"/>
</dbReference>
<protein>
    <recommendedName>
        <fullName evidence="1">Cap-specific mRNA (nucleoside-2'-O-)-methyltransferase 1</fullName>
        <ecNumber evidence="1">2.1.1.57</ecNumber>
    </recommendedName>
    <alternativeName>
        <fullName evidence="1">Cap1 2'O-ribose methyltransferase 1</fullName>
    </alternativeName>
</protein>
<dbReference type="InterPro" id="IPR002877">
    <property type="entry name" value="RNA_MeTrfase_FtsJ_dom"/>
</dbReference>
<dbReference type="GO" id="GO:0005737">
    <property type="term" value="C:cytoplasm"/>
    <property type="evidence" value="ECO:0007669"/>
    <property type="project" value="TreeGrafter"/>
</dbReference>
<dbReference type="GO" id="GO:0032259">
    <property type="term" value="P:methylation"/>
    <property type="evidence" value="ECO:0007669"/>
    <property type="project" value="UniProtKB-KW"/>
</dbReference>
<comment type="catalytic activity">
    <reaction evidence="1">
        <text>a 5'-end (N(7)-methyl 5'-triphosphoguanosine)-ribonucleoside in mRNA + S-adenosyl-L-methionine = a 5'-end (N(7)-methyl 5'-triphosphoguanosine)-(2'-O-methyl-ribonucleoside) in mRNA + S-adenosyl-L-homocysteine + H(+)</text>
        <dbReference type="Rhea" id="RHEA:67020"/>
        <dbReference type="Rhea" id="RHEA-COMP:17167"/>
        <dbReference type="Rhea" id="RHEA-COMP:17168"/>
        <dbReference type="ChEBI" id="CHEBI:15378"/>
        <dbReference type="ChEBI" id="CHEBI:57856"/>
        <dbReference type="ChEBI" id="CHEBI:59789"/>
        <dbReference type="ChEBI" id="CHEBI:156461"/>
        <dbReference type="ChEBI" id="CHEBI:167609"/>
        <dbReference type="EC" id="2.1.1.57"/>
    </reaction>
</comment>
<comment type="function">
    <text evidence="1">S-adenosyl-L-methionine-dependent methyltransferase that mediates RNA cap1 2'-O-ribose methylation to the 5'-cap structure of RNAs. Methylates the ribose of the first nucleotide of a m(7)GpppG-capped mRNA to produce m(7)GpppNmp (cap1).</text>
</comment>
<keyword evidence="1" id="KW-0506">mRNA capping</keyword>
<dbReference type="Proteomes" id="UP001150538">
    <property type="component" value="Unassembled WGS sequence"/>
</dbReference>
<feature type="domain" description="Ribosomal RNA methyltransferase FtsJ" evidence="2">
    <location>
        <begin position="195"/>
        <end position="385"/>
    </location>
</feature>
<dbReference type="EC" id="2.1.1.57" evidence="1"/>
<reference evidence="3" key="1">
    <citation type="submission" date="2022-07" db="EMBL/GenBank/DDBJ databases">
        <title>Phylogenomic reconstructions and comparative analyses of Kickxellomycotina fungi.</title>
        <authorList>
            <person name="Reynolds N.K."/>
            <person name="Stajich J.E."/>
            <person name="Barry K."/>
            <person name="Grigoriev I.V."/>
            <person name="Crous P."/>
            <person name="Smith M.E."/>
        </authorList>
    </citation>
    <scope>NUCLEOTIDE SEQUENCE</scope>
    <source>
        <strain evidence="3">NBRC 100468</strain>
    </source>
</reference>
<dbReference type="PANTHER" id="PTHR16121">
    <property type="entry name" value="CAP-SPECIFIC MRNA (NUCLEOSIDE-2'-O-)-METHYLTRANSFERASE 1-RELATED"/>
    <property type="match status" value="1"/>
</dbReference>
<accession>A0A9W8DRN4</accession>
<dbReference type="AlphaFoldDB" id="A0A9W8DRN4"/>
<dbReference type="GO" id="GO:0003676">
    <property type="term" value="F:nucleic acid binding"/>
    <property type="evidence" value="ECO:0007669"/>
    <property type="project" value="UniProtKB-UniRule"/>
</dbReference>
<comment type="caution">
    <text evidence="3">The sequence shown here is derived from an EMBL/GenBank/DDBJ whole genome shotgun (WGS) entry which is preliminary data.</text>
</comment>
<keyword evidence="1" id="KW-0507">mRNA processing</keyword>
<dbReference type="InterPro" id="IPR029063">
    <property type="entry name" value="SAM-dependent_MTases_sf"/>
</dbReference>
<keyword evidence="4" id="KW-1185">Reference proteome</keyword>
<dbReference type="GO" id="GO:0006370">
    <property type="term" value="P:7-methylguanosine mRNA capping"/>
    <property type="evidence" value="ECO:0007669"/>
    <property type="project" value="UniProtKB-UniRule"/>
</dbReference>
<keyword evidence="1" id="KW-0489">Methyltransferase</keyword>
<name>A0A9W8DRN4_9FUNG</name>